<dbReference type="EMBL" id="BMAW01020520">
    <property type="protein sequence ID" value="GFT68559.1"/>
    <property type="molecule type" value="Genomic_DNA"/>
</dbReference>
<dbReference type="Proteomes" id="UP000887013">
    <property type="component" value="Unassembled WGS sequence"/>
</dbReference>
<dbReference type="AlphaFoldDB" id="A0A8X6PFM7"/>
<gene>
    <name evidence="1" type="ORF">NPIL_202531</name>
</gene>
<dbReference type="OrthoDB" id="6437583at2759"/>
<protein>
    <submittedName>
        <fullName evidence="1">Uncharacterized protein</fullName>
    </submittedName>
</protein>
<proteinExistence type="predicted"/>
<sequence>GYNLFIFSGAKSLFVGNLPKDVTTDELKALSPDIVNVI</sequence>
<evidence type="ECO:0000313" key="1">
    <source>
        <dbReference type="EMBL" id="GFT68559.1"/>
    </source>
</evidence>
<dbReference type="GO" id="GO:0003676">
    <property type="term" value="F:nucleic acid binding"/>
    <property type="evidence" value="ECO:0007669"/>
    <property type="project" value="InterPro"/>
</dbReference>
<name>A0A8X6PFM7_NEPPI</name>
<comment type="caution">
    <text evidence="1">The sequence shown here is derived from an EMBL/GenBank/DDBJ whole genome shotgun (WGS) entry which is preliminary data.</text>
</comment>
<dbReference type="SUPFAM" id="SSF54928">
    <property type="entry name" value="RNA-binding domain, RBD"/>
    <property type="match status" value="1"/>
</dbReference>
<keyword evidence="2" id="KW-1185">Reference proteome</keyword>
<evidence type="ECO:0000313" key="2">
    <source>
        <dbReference type="Proteomes" id="UP000887013"/>
    </source>
</evidence>
<reference evidence="1" key="1">
    <citation type="submission" date="2020-08" db="EMBL/GenBank/DDBJ databases">
        <title>Multicomponent nature underlies the extraordinary mechanical properties of spider dragline silk.</title>
        <authorList>
            <person name="Kono N."/>
            <person name="Nakamura H."/>
            <person name="Mori M."/>
            <person name="Yoshida Y."/>
            <person name="Ohtoshi R."/>
            <person name="Malay A.D."/>
            <person name="Moran D.A.P."/>
            <person name="Tomita M."/>
            <person name="Numata K."/>
            <person name="Arakawa K."/>
        </authorList>
    </citation>
    <scope>NUCLEOTIDE SEQUENCE</scope>
</reference>
<feature type="non-terminal residue" evidence="1">
    <location>
        <position position="38"/>
    </location>
</feature>
<organism evidence="1 2">
    <name type="scientific">Nephila pilipes</name>
    <name type="common">Giant wood spider</name>
    <name type="synonym">Nephila maculata</name>
    <dbReference type="NCBI Taxonomy" id="299642"/>
    <lineage>
        <taxon>Eukaryota</taxon>
        <taxon>Metazoa</taxon>
        <taxon>Ecdysozoa</taxon>
        <taxon>Arthropoda</taxon>
        <taxon>Chelicerata</taxon>
        <taxon>Arachnida</taxon>
        <taxon>Araneae</taxon>
        <taxon>Araneomorphae</taxon>
        <taxon>Entelegynae</taxon>
        <taxon>Araneoidea</taxon>
        <taxon>Nephilidae</taxon>
        <taxon>Nephila</taxon>
    </lineage>
</organism>
<accession>A0A8X6PFM7</accession>
<dbReference type="InterPro" id="IPR035979">
    <property type="entry name" value="RBD_domain_sf"/>
</dbReference>
<feature type="non-terminal residue" evidence="1">
    <location>
        <position position="1"/>
    </location>
</feature>